<dbReference type="SUPFAM" id="SSF160246">
    <property type="entry name" value="EspE N-terminal domain-like"/>
    <property type="match status" value="1"/>
</dbReference>
<evidence type="ECO:0000256" key="1">
    <source>
        <dbReference type="ARBA" id="ARBA00000085"/>
    </source>
</evidence>
<feature type="modified residue" description="Phosphohistidine" evidence="12">
    <location>
        <position position="47"/>
    </location>
</feature>
<dbReference type="Pfam" id="PF01627">
    <property type="entry name" value="Hpt"/>
    <property type="match status" value="1"/>
</dbReference>
<evidence type="ECO:0000256" key="13">
    <source>
        <dbReference type="SAM" id="MobiDB-lite"/>
    </source>
</evidence>
<dbReference type="InterPro" id="IPR004105">
    <property type="entry name" value="CheA-like_dim"/>
</dbReference>
<keyword evidence="4" id="KW-0145">Chemotaxis</keyword>
<protein>
    <recommendedName>
        <fullName evidence="3">Chemotaxis protein CheA</fullName>
        <ecNumber evidence="2">2.7.13.3</ecNumber>
    </recommendedName>
</protein>
<dbReference type="Pfam" id="PF01584">
    <property type="entry name" value="CheW"/>
    <property type="match status" value="1"/>
</dbReference>
<dbReference type="PANTHER" id="PTHR43395">
    <property type="entry name" value="SENSOR HISTIDINE KINASE CHEA"/>
    <property type="match status" value="1"/>
</dbReference>
<evidence type="ECO:0000256" key="2">
    <source>
        <dbReference type="ARBA" id="ARBA00012438"/>
    </source>
</evidence>
<feature type="domain" description="HPt" evidence="16">
    <location>
        <begin position="1"/>
        <end position="104"/>
    </location>
</feature>
<dbReference type="Pfam" id="PF02895">
    <property type="entry name" value="H-kinase_dim"/>
    <property type="match status" value="1"/>
</dbReference>
<comment type="function">
    <text evidence="11">Involved in the transmission of sensory signals from the chemoreceptors to the flagellar motors. CheA is autophosphorylated; it can transfer its phosphate group to either CheB or CheY.</text>
</comment>
<dbReference type="GO" id="GO:0000155">
    <property type="term" value="F:phosphorelay sensor kinase activity"/>
    <property type="evidence" value="ECO:0007669"/>
    <property type="project" value="InterPro"/>
</dbReference>
<dbReference type="SMART" id="SM01231">
    <property type="entry name" value="H-kinase_dim"/>
    <property type="match status" value="1"/>
</dbReference>
<dbReference type="RefSeq" id="WP_109340644.1">
    <property type="nucleotide sequence ID" value="NZ_CP029347.1"/>
</dbReference>
<evidence type="ECO:0000256" key="10">
    <source>
        <dbReference type="ARBA" id="ARBA00023012"/>
    </source>
</evidence>
<evidence type="ECO:0000256" key="8">
    <source>
        <dbReference type="ARBA" id="ARBA00022777"/>
    </source>
</evidence>
<dbReference type="PROSITE" id="PS50109">
    <property type="entry name" value="HIS_KIN"/>
    <property type="match status" value="1"/>
</dbReference>
<keyword evidence="6 17" id="KW-0808">Transferase</keyword>
<dbReference type="InterPro" id="IPR037006">
    <property type="entry name" value="CheA-like_homodim_sf"/>
</dbReference>
<dbReference type="InterPro" id="IPR036890">
    <property type="entry name" value="HATPase_C_sf"/>
</dbReference>
<dbReference type="Pfam" id="PF02518">
    <property type="entry name" value="HATPase_c"/>
    <property type="match status" value="1"/>
</dbReference>
<dbReference type="InterPro" id="IPR036641">
    <property type="entry name" value="HPT_dom_sf"/>
</dbReference>
<dbReference type="SMART" id="SM00387">
    <property type="entry name" value="HATPase_c"/>
    <property type="match status" value="1"/>
</dbReference>
<evidence type="ECO:0000256" key="5">
    <source>
        <dbReference type="ARBA" id="ARBA00022553"/>
    </source>
</evidence>
<dbReference type="InterPro" id="IPR051315">
    <property type="entry name" value="Bact_Chemotaxis_CheA"/>
</dbReference>
<keyword evidence="9" id="KW-0067">ATP-binding</keyword>
<proteinExistence type="predicted"/>
<dbReference type="PROSITE" id="PS50894">
    <property type="entry name" value="HPT"/>
    <property type="match status" value="1"/>
</dbReference>
<dbReference type="InterPro" id="IPR003594">
    <property type="entry name" value="HATPase_dom"/>
</dbReference>
<evidence type="ECO:0000259" key="14">
    <source>
        <dbReference type="PROSITE" id="PS50109"/>
    </source>
</evidence>
<dbReference type="AlphaFoldDB" id="A0A2S2E628"/>
<reference evidence="17 18" key="1">
    <citation type="submission" date="2018-05" db="EMBL/GenBank/DDBJ databases">
        <title>Salinimonas sp. HMF8227 Genome sequencing and assembly.</title>
        <authorList>
            <person name="Kang H."/>
            <person name="Kang J."/>
            <person name="Cha I."/>
            <person name="Kim H."/>
            <person name="Joh K."/>
        </authorList>
    </citation>
    <scope>NUCLEOTIDE SEQUENCE [LARGE SCALE GENOMIC DNA]</scope>
    <source>
        <strain evidence="17 18">HMF8227</strain>
    </source>
</reference>
<feature type="domain" description="CheW-like" evidence="15">
    <location>
        <begin position="580"/>
        <end position="710"/>
    </location>
</feature>
<dbReference type="InterPro" id="IPR036097">
    <property type="entry name" value="HisK_dim/P_sf"/>
</dbReference>
<dbReference type="PRINTS" id="PR00344">
    <property type="entry name" value="BCTRLSENSOR"/>
</dbReference>
<dbReference type="SUPFAM" id="SSF55874">
    <property type="entry name" value="ATPase domain of HSP90 chaperone/DNA topoisomerase II/histidine kinase"/>
    <property type="match status" value="1"/>
</dbReference>
<organism evidence="17 18">
    <name type="scientific">Saliniradius amylolyticus</name>
    <dbReference type="NCBI Taxonomy" id="2183582"/>
    <lineage>
        <taxon>Bacteria</taxon>
        <taxon>Pseudomonadati</taxon>
        <taxon>Pseudomonadota</taxon>
        <taxon>Gammaproteobacteria</taxon>
        <taxon>Alteromonadales</taxon>
        <taxon>Alteromonadaceae</taxon>
        <taxon>Saliniradius</taxon>
    </lineage>
</organism>
<dbReference type="Proteomes" id="UP000245728">
    <property type="component" value="Chromosome"/>
</dbReference>
<dbReference type="OrthoDB" id="9803176at2"/>
<dbReference type="InterPro" id="IPR004358">
    <property type="entry name" value="Sig_transdc_His_kin-like_C"/>
</dbReference>
<comment type="catalytic activity">
    <reaction evidence="1">
        <text>ATP + protein L-histidine = ADP + protein N-phospho-L-histidine.</text>
        <dbReference type="EC" id="2.7.13.3"/>
    </reaction>
</comment>
<feature type="domain" description="Histidine kinase" evidence="14">
    <location>
        <begin position="381"/>
        <end position="578"/>
    </location>
</feature>
<dbReference type="InterPro" id="IPR008207">
    <property type="entry name" value="Sig_transdc_His_kin_Hpt_dom"/>
</dbReference>
<gene>
    <name evidence="17" type="ORF">HMF8227_02673</name>
</gene>
<dbReference type="InterPro" id="IPR005467">
    <property type="entry name" value="His_kinase_dom"/>
</dbReference>
<dbReference type="SMART" id="SM00073">
    <property type="entry name" value="HPT"/>
    <property type="match status" value="1"/>
</dbReference>
<dbReference type="SUPFAM" id="SSF50341">
    <property type="entry name" value="CheW-like"/>
    <property type="match status" value="1"/>
</dbReference>
<dbReference type="CDD" id="cd00088">
    <property type="entry name" value="HPT"/>
    <property type="match status" value="1"/>
</dbReference>
<evidence type="ECO:0000313" key="18">
    <source>
        <dbReference type="Proteomes" id="UP000245728"/>
    </source>
</evidence>
<dbReference type="GO" id="GO:0005737">
    <property type="term" value="C:cytoplasm"/>
    <property type="evidence" value="ECO:0007669"/>
    <property type="project" value="InterPro"/>
</dbReference>
<sequence length="728" mass="81002">MDMDQAQQLFINEAEELLETMESCLLEIESGEVSVEEHIDAIFRAAHTIKGSAGLFGYDNIVAFTHSVENALDKVRAGQLELDESLLELMLDCHRHMQGLIQSLSEPEQEPPRAEGEALLTKLARVLEGQGASDEASELEAADDHEVEQPGEKPEGYDSFWHIRIEYGEDVFRDGMDPCSQLRFLQTLGCIADVKLKTRFPESVDEFDPESCYLSVEIELESDASKQDIEEVFEFIQENSVVRIGAPNTYLEKVSSYEGDDERVGEVLVNAGAVTRRELQQALNTQRESLQQSNEAEPLGETLVKQGAVNKEMVESALSKQKSASHKRPVKMQFLKVDSRKLDHLIGLIGELVTSGAANEILVKQQEDEKLSESFGSMFYLIEQIRDGALSLRMVQVGESFGRLKRIVRDVSKELGKEIELHISGSETELDKTMVEKLSDPLMHIVRNAIDHGIEPRELRQYRGKPAAGNLHLKAYHEAGAVVIEIIDDGAGLDPEKLRARAIEREVISPDASLTEEETYKLIFEPGFSTAEAVTNLSGRGVGMDVVKRNIEELRGQVSIESKLEKGTTFRIRVPLTLAIIDGFQVSVGDKPFVIPVNMIQECLEFTAEQLSEDRNYLNLRNEVLPFVKLREILELPAGKVDREHIVVVHFGEQKAGIVVDELHGELQAVIKPMSEMFRAIKGIGGTTILGSGDIGFIVDVPQLIELASSRESHRYATTVTKVTKGEA</sequence>
<accession>A0A2S2E628</accession>
<evidence type="ECO:0000256" key="4">
    <source>
        <dbReference type="ARBA" id="ARBA00022500"/>
    </source>
</evidence>
<dbReference type="SMART" id="SM00260">
    <property type="entry name" value="CheW"/>
    <property type="match status" value="1"/>
</dbReference>
<dbReference type="GO" id="GO:0006935">
    <property type="term" value="P:chemotaxis"/>
    <property type="evidence" value="ECO:0007669"/>
    <property type="project" value="UniProtKB-KW"/>
</dbReference>
<dbReference type="GO" id="GO:0005524">
    <property type="term" value="F:ATP binding"/>
    <property type="evidence" value="ECO:0007669"/>
    <property type="project" value="UniProtKB-KW"/>
</dbReference>
<name>A0A2S2E628_9ALTE</name>
<dbReference type="FunFam" id="3.30.565.10:FF:000016">
    <property type="entry name" value="Chemotaxis protein CheA, putative"/>
    <property type="match status" value="1"/>
</dbReference>
<keyword evidence="18" id="KW-1185">Reference proteome</keyword>
<dbReference type="InterPro" id="IPR037257">
    <property type="entry name" value="T2SS_E_N_sf"/>
</dbReference>
<feature type="compositionally biased region" description="Basic and acidic residues" evidence="13">
    <location>
        <begin position="142"/>
        <end position="155"/>
    </location>
</feature>
<keyword evidence="5 12" id="KW-0597">Phosphoprotein</keyword>
<dbReference type="Gene3D" id="3.30.565.10">
    <property type="entry name" value="Histidine kinase-like ATPase, C-terminal domain"/>
    <property type="match status" value="1"/>
</dbReference>
<evidence type="ECO:0000256" key="9">
    <source>
        <dbReference type="ARBA" id="ARBA00022840"/>
    </source>
</evidence>
<keyword evidence="10" id="KW-0902">Two-component regulatory system</keyword>
<evidence type="ECO:0000313" key="17">
    <source>
        <dbReference type="EMBL" id="AWL13125.1"/>
    </source>
</evidence>
<dbReference type="InterPro" id="IPR002545">
    <property type="entry name" value="CheW-lke_dom"/>
</dbReference>
<evidence type="ECO:0000256" key="11">
    <source>
        <dbReference type="ARBA" id="ARBA00035100"/>
    </source>
</evidence>
<evidence type="ECO:0000259" key="16">
    <source>
        <dbReference type="PROSITE" id="PS50894"/>
    </source>
</evidence>
<dbReference type="EMBL" id="CP029347">
    <property type="protein sequence ID" value="AWL13125.1"/>
    <property type="molecule type" value="Genomic_DNA"/>
</dbReference>
<keyword evidence="7" id="KW-0547">Nucleotide-binding</keyword>
<evidence type="ECO:0000256" key="3">
    <source>
        <dbReference type="ARBA" id="ARBA00021495"/>
    </source>
</evidence>
<evidence type="ECO:0000256" key="6">
    <source>
        <dbReference type="ARBA" id="ARBA00022679"/>
    </source>
</evidence>
<feature type="region of interest" description="Disordered" evidence="13">
    <location>
        <begin position="133"/>
        <end position="155"/>
    </location>
</feature>
<dbReference type="PANTHER" id="PTHR43395:SF10">
    <property type="entry name" value="CHEMOTAXIS PROTEIN CHEA"/>
    <property type="match status" value="1"/>
</dbReference>
<dbReference type="EC" id="2.7.13.3" evidence="2"/>
<dbReference type="SUPFAM" id="SSF47226">
    <property type="entry name" value="Histidine-containing phosphotransfer domain, HPT domain"/>
    <property type="match status" value="1"/>
</dbReference>
<evidence type="ECO:0000259" key="15">
    <source>
        <dbReference type="PROSITE" id="PS50851"/>
    </source>
</evidence>
<evidence type="ECO:0000256" key="7">
    <source>
        <dbReference type="ARBA" id="ARBA00022741"/>
    </source>
</evidence>
<dbReference type="SUPFAM" id="SSF47384">
    <property type="entry name" value="Homodimeric domain of signal transducing histidine kinase"/>
    <property type="match status" value="1"/>
</dbReference>
<evidence type="ECO:0000256" key="12">
    <source>
        <dbReference type="PROSITE-ProRule" id="PRU00110"/>
    </source>
</evidence>
<dbReference type="KEGG" id="salh:HMF8227_02673"/>
<dbReference type="Gene3D" id="2.30.30.40">
    <property type="entry name" value="SH3 Domains"/>
    <property type="match status" value="1"/>
</dbReference>
<dbReference type="Gene3D" id="1.20.120.160">
    <property type="entry name" value="HPT domain"/>
    <property type="match status" value="1"/>
</dbReference>
<keyword evidence="8 17" id="KW-0418">Kinase</keyword>
<dbReference type="InterPro" id="IPR036061">
    <property type="entry name" value="CheW-like_dom_sf"/>
</dbReference>
<dbReference type="Gene3D" id="1.10.287.560">
    <property type="entry name" value="Histidine kinase CheA-like, homodimeric domain"/>
    <property type="match status" value="1"/>
</dbReference>
<dbReference type="PROSITE" id="PS50851">
    <property type="entry name" value="CHEW"/>
    <property type="match status" value="1"/>
</dbReference>
<dbReference type="CDD" id="cd16916">
    <property type="entry name" value="HATPase_CheA-like"/>
    <property type="match status" value="1"/>
</dbReference>